<comment type="catalytic activity">
    <reaction evidence="6">
        <text>acetate + ATP = acetyl phosphate + ADP</text>
        <dbReference type="Rhea" id="RHEA:11352"/>
        <dbReference type="ChEBI" id="CHEBI:22191"/>
        <dbReference type="ChEBI" id="CHEBI:30089"/>
        <dbReference type="ChEBI" id="CHEBI:30616"/>
        <dbReference type="ChEBI" id="CHEBI:456216"/>
        <dbReference type="EC" id="2.7.2.1"/>
    </reaction>
</comment>
<dbReference type="NCBIfam" id="TIGR00016">
    <property type="entry name" value="ackA"/>
    <property type="match status" value="1"/>
</dbReference>
<dbReference type="PRINTS" id="PR00471">
    <property type="entry name" value="ACETATEKNASE"/>
</dbReference>
<sequence length="404" mass="44551">MKILVFNAGSSSHKSSLYEVAGHLPTTAPEPLWEAQADWTKAQGKTDLTIKAHGQTTDQELATDTRTEVINQTLKTLWSGDTKVINDLSEIAVVGHRIVHGGPDFTASVHIDQHVKDSIQKLAVFAPLHNPANLEGIRTIEDLKHDILQVAVFDTSFHRQMPIEAKVYPGPYEWYEQDIQRYGFHGISHQYCARRSAQVLGKNVEELRLVNCHLGNGCSLAAIKNGRSVDTTMGFTPLEGLMMGTRSGSIDPSILIYLEREKGYNADKLDQMLNKQSGLKGISGISSDVRAIREGIRAGNQRAKLALDIFIHRLRSAIGSMVATLGGIDVLTFTGGIGEHDQATRASTCEAFGFLNLKIDQKKNNASPVDVDISTPDSAVRVLVIHTQEDWEIARECWHIVQKK</sequence>
<dbReference type="RefSeq" id="WP_201365282.1">
    <property type="nucleotide sequence ID" value="NZ_BNJJ01000019.1"/>
</dbReference>
<comment type="pathway">
    <text evidence="6">Metabolic intermediate biosynthesis; acetyl-CoA biosynthesis; acetyl-CoA from acetate: step 1/2.</text>
</comment>
<keyword evidence="6" id="KW-0479">Metal-binding</keyword>
<comment type="cofactor">
    <cofactor evidence="6">
        <name>Mg(2+)</name>
        <dbReference type="ChEBI" id="CHEBI:18420"/>
    </cofactor>
    <cofactor evidence="6">
        <name>Mn(2+)</name>
        <dbReference type="ChEBI" id="CHEBI:29035"/>
    </cofactor>
    <text evidence="6">Mg(2+). Can also accept Mn(2+).</text>
</comment>
<dbReference type="PIRSF" id="PIRSF000722">
    <property type="entry name" value="Acetate_prop_kin"/>
    <property type="match status" value="1"/>
</dbReference>
<reference evidence="8 9" key="1">
    <citation type="journal article" date="2021" name="Int. J. Syst. Evol. Microbiol.">
        <title>Reticulibacter mediterranei gen. nov., sp. nov., within the new family Reticulibacteraceae fam. nov., and Ktedonospora formicarum gen. nov., sp. nov., Ktedonobacter robiniae sp. nov., Dictyobacter formicarum sp. nov. and Dictyobacter arantiisoli sp. nov., belonging to the class Ktedonobacteria.</title>
        <authorList>
            <person name="Yabe S."/>
            <person name="Zheng Y."/>
            <person name="Wang C.M."/>
            <person name="Sakai Y."/>
            <person name="Abe K."/>
            <person name="Yokota A."/>
            <person name="Donadio S."/>
            <person name="Cavaletti L."/>
            <person name="Monciardini P."/>
        </authorList>
    </citation>
    <scope>NUCLEOTIDE SEQUENCE [LARGE SCALE GENOMIC DNA]</scope>
    <source>
        <strain evidence="8 9">SOSP1-9</strain>
    </source>
</reference>
<feature type="site" description="Transition state stabilizer" evidence="6">
    <location>
        <position position="246"/>
    </location>
</feature>
<dbReference type="Proteomes" id="UP000635565">
    <property type="component" value="Unassembled WGS sequence"/>
</dbReference>
<gene>
    <name evidence="6 8" type="primary">ackA</name>
    <name evidence="8" type="ORF">KSZ_57530</name>
</gene>
<evidence type="ECO:0000256" key="5">
    <source>
        <dbReference type="ARBA" id="ARBA00022840"/>
    </source>
</evidence>
<dbReference type="PANTHER" id="PTHR21060">
    <property type="entry name" value="ACETATE KINASE"/>
    <property type="match status" value="1"/>
</dbReference>
<dbReference type="GO" id="GO:0016301">
    <property type="term" value="F:kinase activity"/>
    <property type="evidence" value="ECO:0007669"/>
    <property type="project" value="UniProtKB-KW"/>
</dbReference>
<evidence type="ECO:0000313" key="8">
    <source>
        <dbReference type="EMBL" id="GHO87747.1"/>
    </source>
</evidence>
<keyword evidence="6" id="KW-0460">Magnesium</keyword>
<dbReference type="Pfam" id="PF00871">
    <property type="entry name" value="Acetate_kinase"/>
    <property type="match status" value="1"/>
</dbReference>
<comment type="caution">
    <text evidence="8">The sequence shown here is derived from an EMBL/GenBank/DDBJ whole genome shotgun (WGS) entry which is preliminary data.</text>
</comment>
<evidence type="ECO:0000256" key="3">
    <source>
        <dbReference type="ARBA" id="ARBA00022741"/>
    </source>
</evidence>
<comment type="subcellular location">
    <subcellularLocation>
        <location evidence="6">Cytoplasm</location>
    </subcellularLocation>
</comment>
<dbReference type="SUPFAM" id="SSF53067">
    <property type="entry name" value="Actin-like ATPase domain"/>
    <property type="match status" value="2"/>
</dbReference>
<dbReference type="HAMAP" id="MF_00020">
    <property type="entry name" value="Acetate_kinase"/>
    <property type="match status" value="1"/>
</dbReference>
<evidence type="ECO:0000256" key="4">
    <source>
        <dbReference type="ARBA" id="ARBA00022777"/>
    </source>
</evidence>
<feature type="binding site" evidence="6">
    <location>
        <begin position="336"/>
        <end position="340"/>
    </location>
    <ligand>
        <name>ATP</name>
        <dbReference type="ChEBI" id="CHEBI:30616"/>
    </ligand>
</feature>
<dbReference type="PANTHER" id="PTHR21060:SF15">
    <property type="entry name" value="ACETATE KINASE-RELATED"/>
    <property type="match status" value="1"/>
</dbReference>
<keyword evidence="2 6" id="KW-0808">Transferase</keyword>
<evidence type="ECO:0000256" key="7">
    <source>
        <dbReference type="RuleBase" id="RU003835"/>
    </source>
</evidence>
<protein>
    <recommendedName>
        <fullName evidence="6">Acetate kinase</fullName>
        <ecNumber evidence="6">2.7.2.1</ecNumber>
    </recommendedName>
    <alternativeName>
        <fullName evidence="6">Acetokinase</fullName>
    </alternativeName>
</protein>
<keyword evidence="5 6" id="KW-0067">ATP-binding</keyword>
<keyword evidence="4 6" id="KW-0418">Kinase</keyword>
<feature type="binding site" evidence="6">
    <location>
        <position position="7"/>
    </location>
    <ligand>
        <name>Mg(2+)</name>
        <dbReference type="ChEBI" id="CHEBI:18420"/>
    </ligand>
</feature>
<dbReference type="InterPro" id="IPR000890">
    <property type="entry name" value="Aliphatic_acid_kin_short-chain"/>
</dbReference>
<dbReference type="EC" id="2.7.2.1" evidence="6"/>
<dbReference type="EMBL" id="BNJJ01000019">
    <property type="protein sequence ID" value="GHO87747.1"/>
    <property type="molecule type" value="Genomic_DNA"/>
</dbReference>
<feature type="binding site" evidence="6">
    <location>
        <begin position="213"/>
        <end position="217"/>
    </location>
    <ligand>
        <name>ATP</name>
        <dbReference type="ChEBI" id="CHEBI:30616"/>
    </ligand>
</feature>
<dbReference type="InterPro" id="IPR004372">
    <property type="entry name" value="Ac/propionate_kinase"/>
</dbReference>
<dbReference type="InterPro" id="IPR023865">
    <property type="entry name" value="Aliphatic_acid_kinase_CS"/>
</dbReference>
<keyword evidence="6" id="KW-0963">Cytoplasm</keyword>
<feature type="binding site" evidence="6">
    <location>
        <position position="14"/>
    </location>
    <ligand>
        <name>ATP</name>
        <dbReference type="ChEBI" id="CHEBI:30616"/>
    </ligand>
</feature>
<evidence type="ECO:0000256" key="1">
    <source>
        <dbReference type="ARBA" id="ARBA00008748"/>
    </source>
</evidence>
<organism evidence="8 9">
    <name type="scientific">Dictyobacter formicarum</name>
    <dbReference type="NCBI Taxonomy" id="2778368"/>
    <lineage>
        <taxon>Bacteria</taxon>
        <taxon>Bacillati</taxon>
        <taxon>Chloroflexota</taxon>
        <taxon>Ktedonobacteria</taxon>
        <taxon>Ktedonobacterales</taxon>
        <taxon>Dictyobacteraceae</taxon>
        <taxon>Dictyobacter</taxon>
    </lineage>
</organism>
<feature type="binding site" evidence="6">
    <location>
        <begin position="288"/>
        <end position="290"/>
    </location>
    <ligand>
        <name>ATP</name>
        <dbReference type="ChEBI" id="CHEBI:30616"/>
    </ligand>
</feature>
<feature type="binding site" evidence="6">
    <location>
        <position position="97"/>
    </location>
    <ligand>
        <name>substrate</name>
    </ligand>
</feature>
<dbReference type="PROSITE" id="PS01076">
    <property type="entry name" value="ACETATE_KINASE_2"/>
    <property type="match status" value="1"/>
</dbReference>
<keyword evidence="3 6" id="KW-0547">Nucleotide-binding</keyword>
<comment type="subunit">
    <text evidence="6">Homodimer.</text>
</comment>
<evidence type="ECO:0000313" key="9">
    <source>
        <dbReference type="Proteomes" id="UP000635565"/>
    </source>
</evidence>
<feature type="binding site" evidence="6">
    <location>
        <position position="389"/>
    </location>
    <ligand>
        <name>Mg(2+)</name>
        <dbReference type="ChEBI" id="CHEBI:18420"/>
    </ligand>
</feature>
<comment type="similarity">
    <text evidence="1 6 7">Belongs to the acetokinase family.</text>
</comment>
<dbReference type="InterPro" id="IPR043129">
    <property type="entry name" value="ATPase_NBD"/>
</dbReference>
<proteinExistence type="inferred from homology"/>
<dbReference type="Gene3D" id="3.30.420.40">
    <property type="match status" value="2"/>
</dbReference>
<accession>A0ABQ3VND0</accession>
<feature type="active site" description="Proton donor/acceptor" evidence="6">
    <location>
        <position position="154"/>
    </location>
</feature>
<keyword evidence="9" id="KW-1185">Reference proteome</keyword>
<name>A0ABQ3VND0_9CHLR</name>
<comment type="function">
    <text evidence="6">Catalyzes the formation of acetyl phosphate from acetate and ATP. Can also catalyze the reverse reaction.</text>
</comment>
<feature type="site" description="Transition state stabilizer" evidence="6">
    <location>
        <position position="185"/>
    </location>
</feature>
<evidence type="ECO:0000256" key="2">
    <source>
        <dbReference type="ARBA" id="ARBA00022679"/>
    </source>
</evidence>
<evidence type="ECO:0000256" key="6">
    <source>
        <dbReference type="HAMAP-Rule" id="MF_00020"/>
    </source>
</evidence>
<dbReference type="CDD" id="cd24010">
    <property type="entry name" value="ASKHA_NBD_AcK_PK"/>
    <property type="match status" value="1"/>
</dbReference>